<evidence type="ECO:0000313" key="2">
    <source>
        <dbReference type="Proteomes" id="UP001621706"/>
    </source>
</evidence>
<sequence length="78" mass="9382">MTRQYEIYEIKPNTIRLQQLAKILQRSPEELRWFHNNYCPLSDLIDPEIQSHVKEIYIPILGTKTHFYAENKINKPVL</sequence>
<dbReference type="EMBL" id="JAZGZP010000009">
    <property type="protein sequence ID" value="MFK7000707.1"/>
    <property type="molecule type" value="Genomic_DNA"/>
</dbReference>
<protein>
    <submittedName>
        <fullName evidence="1">Uncharacterized protein</fullName>
    </submittedName>
</protein>
<name>A0ABW8P849_9FLAO</name>
<dbReference type="Proteomes" id="UP001621706">
    <property type="component" value="Unassembled WGS sequence"/>
</dbReference>
<comment type="caution">
    <text evidence="1">The sequence shown here is derived from an EMBL/GenBank/DDBJ whole genome shotgun (WGS) entry which is preliminary data.</text>
</comment>
<evidence type="ECO:0000313" key="1">
    <source>
        <dbReference type="EMBL" id="MFK7000707.1"/>
    </source>
</evidence>
<gene>
    <name evidence="1" type="ORF">V3I07_07335</name>
</gene>
<organism evidence="1 2">
    <name type="scientific">Flavobacterium oreochromis</name>
    <dbReference type="NCBI Taxonomy" id="2906078"/>
    <lineage>
        <taxon>Bacteria</taxon>
        <taxon>Pseudomonadati</taxon>
        <taxon>Bacteroidota</taxon>
        <taxon>Flavobacteriia</taxon>
        <taxon>Flavobacteriales</taxon>
        <taxon>Flavobacteriaceae</taxon>
        <taxon>Flavobacterium</taxon>
    </lineage>
</organism>
<dbReference type="RefSeq" id="WP_088397712.1">
    <property type="nucleotide sequence ID" value="NZ_CP067377.1"/>
</dbReference>
<proteinExistence type="predicted"/>
<keyword evidence="2" id="KW-1185">Reference proteome</keyword>
<reference evidence="1 2" key="1">
    <citation type="submission" date="2024-02" db="EMBL/GenBank/DDBJ databases">
        <title>Comparative Genomic Analysis of Flavobacterium Species Causing Columnaris Disease of Freshwater Fish in Thailand: Insights into Virulence and Resistance Mechanisms.</title>
        <authorList>
            <person name="Nguyen D."/>
            <person name="Chokmangmeepisarn P."/>
            <person name="Khianchaikhan K."/>
            <person name="Morishita M."/>
            <person name="Bunnoy A."/>
            <person name="Rodkhum C."/>
        </authorList>
    </citation>
    <scope>NUCLEOTIDE SEQUENCE [LARGE SCALE GENOMIC DNA]</scope>
    <source>
        <strain evidence="1 2">CNRT2201</strain>
    </source>
</reference>
<accession>A0ABW8P849</accession>